<name>A0A183GBM1_HELPZ</name>
<keyword evidence="2" id="KW-1185">Reference proteome</keyword>
<accession>A0A3P8ALF8</accession>
<dbReference type="AlphaFoldDB" id="A0A183GBM1"/>
<reference evidence="3" key="2">
    <citation type="submission" date="2019-09" db="UniProtKB">
        <authorList>
            <consortium name="WormBaseParasite"/>
        </authorList>
    </citation>
    <scope>IDENTIFICATION</scope>
</reference>
<evidence type="ECO:0000313" key="1">
    <source>
        <dbReference type="EMBL" id="VDP15342.1"/>
    </source>
</evidence>
<gene>
    <name evidence="1" type="ORF">HPBE_LOCUS19507</name>
</gene>
<reference evidence="1 2" key="1">
    <citation type="submission" date="2018-11" db="EMBL/GenBank/DDBJ databases">
        <authorList>
            <consortium name="Pathogen Informatics"/>
        </authorList>
    </citation>
    <scope>NUCLEOTIDE SEQUENCE [LARGE SCALE GENOMIC DNA]</scope>
</reference>
<dbReference type="WBParaSite" id="HPBE_0001950801-mRNA-1">
    <property type="protein sequence ID" value="HPBE_0001950801-mRNA-1"/>
    <property type="gene ID" value="HPBE_0001950801"/>
</dbReference>
<accession>A0A183GBM1</accession>
<dbReference type="Proteomes" id="UP000050761">
    <property type="component" value="Unassembled WGS sequence"/>
</dbReference>
<evidence type="ECO:0000313" key="3">
    <source>
        <dbReference type="WBParaSite" id="HPBE_0001950801-mRNA-1"/>
    </source>
</evidence>
<sequence length="87" mass="10123">MLPSDLTWDEAVAILERLFGSAKTLFRRPFECFKIQYEHQDFNACETLVRTRCTDAKLDCIDFDSIQCLVYVAECRGAEFANTERVF</sequence>
<protein>
    <submittedName>
        <fullName evidence="3">Complex1_30kDa domain-containing protein</fullName>
    </submittedName>
</protein>
<dbReference type="EMBL" id="UZAH01031414">
    <property type="protein sequence ID" value="VDP15342.1"/>
    <property type="molecule type" value="Genomic_DNA"/>
</dbReference>
<organism evidence="2 3">
    <name type="scientific">Heligmosomoides polygyrus</name>
    <name type="common">Parasitic roundworm</name>
    <dbReference type="NCBI Taxonomy" id="6339"/>
    <lineage>
        <taxon>Eukaryota</taxon>
        <taxon>Metazoa</taxon>
        <taxon>Ecdysozoa</taxon>
        <taxon>Nematoda</taxon>
        <taxon>Chromadorea</taxon>
        <taxon>Rhabditida</taxon>
        <taxon>Rhabditina</taxon>
        <taxon>Rhabditomorpha</taxon>
        <taxon>Strongyloidea</taxon>
        <taxon>Heligmosomidae</taxon>
        <taxon>Heligmosomoides</taxon>
    </lineage>
</organism>
<proteinExistence type="predicted"/>
<evidence type="ECO:0000313" key="2">
    <source>
        <dbReference type="Proteomes" id="UP000050761"/>
    </source>
</evidence>